<accession>A0ABV0ADS6</accession>
<reference evidence="3 4" key="1">
    <citation type="submission" date="2024-01" db="EMBL/GenBank/DDBJ databases">
        <title>Mariniflexile litorale sp. nov., isolated from the shallow sediments of the Sea of Japan.</title>
        <authorList>
            <person name="Romanenko L."/>
            <person name="Bystritskaya E."/>
            <person name="Isaeva M."/>
        </authorList>
    </citation>
    <scope>NUCLEOTIDE SEQUENCE [LARGE SCALE GENOMIC DNA]</scope>
    <source>
        <strain evidence="3 4">KCTC 32427</strain>
    </source>
</reference>
<protein>
    <submittedName>
        <fullName evidence="3">FAD-dependent oxidoreductase</fullName>
    </submittedName>
</protein>
<dbReference type="InterPro" id="IPR036188">
    <property type="entry name" value="FAD/NAD-bd_sf"/>
</dbReference>
<dbReference type="InterPro" id="IPR049516">
    <property type="entry name" value="FAD-depend_C"/>
</dbReference>
<organism evidence="3 4">
    <name type="scientific">Mariniflexile soesokkakense</name>
    <dbReference type="NCBI Taxonomy" id="1343160"/>
    <lineage>
        <taxon>Bacteria</taxon>
        <taxon>Pseudomonadati</taxon>
        <taxon>Bacteroidota</taxon>
        <taxon>Flavobacteriia</taxon>
        <taxon>Flavobacteriales</taxon>
        <taxon>Flavobacteriaceae</taxon>
        <taxon>Mariniflexile</taxon>
    </lineage>
</organism>
<dbReference type="Gene3D" id="3.50.50.60">
    <property type="entry name" value="FAD/NAD(P)-binding domain"/>
    <property type="match status" value="2"/>
</dbReference>
<dbReference type="InterPro" id="IPR028348">
    <property type="entry name" value="FAD-binding_protein"/>
</dbReference>
<name>A0ABV0ADS6_9FLAO</name>
<proteinExistence type="predicted"/>
<dbReference type="EMBL" id="JAZHYP010000007">
    <property type="protein sequence ID" value="MEN3324716.1"/>
    <property type="molecule type" value="Genomic_DNA"/>
</dbReference>
<keyword evidence="4" id="KW-1185">Reference proteome</keyword>
<comment type="caution">
    <text evidence="3">The sequence shown here is derived from an EMBL/GenBank/DDBJ whole genome shotgun (WGS) entry which is preliminary data.</text>
</comment>
<gene>
    <name evidence="3" type="ORF">VP395_13320</name>
</gene>
<feature type="domain" description="FAD-dependent protein C-terminal" evidence="2">
    <location>
        <begin position="269"/>
        <end position="467"/>
    </location>
</feature>
<dbReference type="Proteomes" id="UP001416393">
    <property type="component" value="Unassembled WGS sequence"/>
</dbReference>
<dbReference type="Pfam" id="PF07992">
    <property type="entry name" value="Pyr_redox_2"/>
    <property type="match status" value="1"/>
</dbReference>
<evidence type="ECO:0000259" key="2">
    <source>
        <dbReference type="Pfam" id="PF21688"/>
    </source>
</evidence>
<dbReference type="PANTHER" id="PTHR42842:SF3">
    <property type="entry name" value="FAD_NAD(P)-BINDING OXIDOREDUCTASE FAMILY PROTEIN"/>
    <property type="match status" value="1"/>
</dbReference>
<dbReference type="PRINTS" id="PR00411">
    <property type="entry name" value="PNDRDTASEI"/>
</dbReference>
<sequence>MIKELQLRISLKEEERSDILVQKASHILDIDKEDITGVKVLRKSIDARKPKIIFNYKVAVYIREVLPKTSEYQFEYKDVSKAKPIHIIGFGPAGMYAALRCIELGFKPIVLERGKNVKDRRRDLRAINQDHFVNEDSNYCFGEGGAGTYSDGKLYTRSLKRGDVRRIFENLVFHGATDQILVDAHPHIGTNKLPKVVQNIRETILKYGGEVHFETRVTDFIIKNNKIQTIQLNNNEEMPANRVILATGHSARDVFYLLHNKEIALEAKSFAMGVRVEHPQHIIDAIQYHCSGDRHELLPAASYSLVQQVNERGVYSFCMCPGGFIVPAATANGEVVVNGMSPSKRNNLFANSGIVVEIDVNKDLPKYEQFGALKGLEYQKNLERMAFTAGGRSQIAPAQRLTDFVEGRLSASLNPTSYQPGLNSAPLHSLLPKLIGSRLRKGFEAFGQKMKGYYTAEANIVGVESRTSSPVCIPRNEHLEHPQIEGLFPCGEGGGYAGGIVSAAMDGERCAEAAIKNL</sequence>
<dbReference type="Gene3D" id="3.30.70.2700">
    <property type="match status" value="1"/>
</dbReference>
<evidence type="ECO:0000259" key="1">
    <source>
        <dbReference type="Pfam" id="PF07992"/>
    </source>
</evidence>
<dbReference type="PANTHER" id="PTHR42842">
    <property type="entry name" value="FAD/NAD(P)-BINDING OXIDOREDUCTASE"/>
    <property type="match status" value="1"/>
</dbReference>
<dbReference type="Pfam" id="PF21688">
    <property type="entry name" value="FAD-depend_C"/>
    <property type="match status" value="1"/>
</dbReference>
<dbReference type="InterPro" id="IPR023753">
    <property type="entry name" value="FAD/NAD-binding_dom"/>
</dbReference>
<dbReference type="PIRSF" id="PIRSF038984">
    <property type="entry name" value="FAD_binding_protein"/>
    <property type="match status" value="1"/>
</dbReference>
<evidence type="ECO:0000313" key="4">
    <source>
        <dbReference type="Proteomes" id="UP001416393"/>
    </source>
</evidence>
<feature type="domain" description="FAD/NAD(P)-binding" evidence="1">
    <location>
        <begin position="85"/>
        <end position="253"/>
    </location>
</feature>
<dbReference type="RefSeq" id="WP_346242515.1">
    <property type="nucleotide sequence ID" value="NZ_JAZHYP010000007.1"/>
</dbReference>
<dbReference type="SUPFAM" id="SSF51905">
    <property type="entry name" value="FAD/NAD(P)-binding domain"/>
    <property type="match status" value="1"/>
</dbReference>
<evidence type="ECO:0000313" key="3">
    <source>
        <dbReference type="EMBL" id="MEN3324716.1"/>
    </source>
</evidence>